<reference evidence="2" key="2">
    <citation type="submission" date="2025-09" db="UniProtKB">
        <authorList>
            <consortium name="Ensembl"/>
        </authorList>
    </citation>
    <scope>IDENTIFICATION</scope>
</reference>
<accession>A0A8B9DFK9</accession>
<dbReference type="Ensembl" id="ENSACDT00005006584.1">
    <property type="protein sequence ID" value="ENSACDP00005005478.1"/>
    <property type="gene ID" value="ENSACDG00005004027.1"/>
</dbReference>
<dbReference type="PANTHER" id="PTHR21580">
    <property type="entry name" value="SHIPPO-1-RELATED"/>
    <property type="match status" value="1"/>
</dbReference>
<dbReference type="InterPro" id="IPR051291">
    <property type="entry name" value="CIMAP"/>
</dbReference>
<feature type="compositionally biased region" description="Polar residues" evidence="1">
    <location>
        <begin position="134"/>
        <end position="143"/>
    </location>
</feature>
<proteinExistence type="predicted"/>
<dbReference type="Pfam" id="PF07004">
    <property type="entry name" value="SHIPPO-rpt"/>
    <property type="match status" value="3"/>
</dbReference>
<feature type="region of interest" description="Disordered" evidence="1">
    <location>
        <begin position="129"/>
        <end position="229"/>
    </location>
</feature>
<evidence type="ECO:0000313" key="3">
    <source>
        <dbReference type="Proteomes" id="UP000694521"/>
    </source>
</evidence>
<name>A0A8B9DFK9_ANSCY</name>
<evidence type="ECO:0000256" key="1">
    <source>
        <dbReference type="SAM" id="MobiDB-lite"/>
    </source>
</evidence>
<organism evidence="2 3">
    <name type="scientific">Anser cygnoides</name>
    <name type="common">Swan goose</name>
    <dbReference type="NCBI Taxonomy" id="8845"/>
    <lineage>
        <taxon>Eukaryota</taxon>
        <taxon>Metazoa</taxon>
        <taxon>Chordata</taxon>
        <taxon>Craniata</taxon>
        <taxon>Vertebrata</taxon>
        <taxon>Euteleostomi</taxon>
        <taxon>Archelosauria</taxon>
        <taxon>Archosauria</taxon>
        <taxon>Dinosauria</taxon>
        <taxon>Saurischia</taxon>
        <taxon>Theropoda</taxon>
        <taxon>Coelurosauria</taxon>
        <taxon>Aves</taxon>
        <taxon>Neognathae</taxon>
        <taxon>Galloanserae</taxon>
        <taxon>Anseriformes</taxon>
        <taxon>Anatidae</taxon>
        <taxon>Anserinae</taxon>
        <taxon>Anser</taxon>
    </lineage>
</organism>
<protein>
    <submittedName>
        <fullName evidence="2">Outer dense fiber of sperm tails 3B</fullName>
    </submittedName>
</protein>
<dbReference type="GO" id="GO:0005856">
    <property type="term" value="C:cytoskeleton"/>
    <property type="evidence" value="ECO:0007669"/>
    <property type="project" value="TreeGrafter"/>
</dbReference>
<evidence type="ECO:0000313" key="2">
    <source>
        <dbReference type="Ensembl" id="ENSACDP00005005478.1"/>
    </source>
</evidence>
<sequence length="365" mass="38759">MSTSAWVGTWRPHRPRGPIAALYSSPGPKYGLPTNVGYRLHDPSRHRAPAYSFGARTAQHGDDRSPGPAYLLPPRTTSKGKDGIPAYSIYGRPRDLEPFRTPGPGCYSPEKAGKWAFPSAPVYSLRSRTKEFASDQTPDTGTLQLPRGGRQRLQEPGAAVQHAGAQRAPRGQHRQAGARRLQPQHGPAAGADVRDPALGLLGPAHRGRARLGGSWGRSASDGKSSVPKDSVARLMSQRVAGTGAAPAPPGLGLWEGWGARGGGEQREVGITSPTMPRAAPAWLLHPILSPPYLVLSHLHPISIPSHPCVPMHSLSPCVASCSPSPHVPHIPLPLVPPTLQVPPTTPRLLLSPVTLQPLLPQPRGC</sequence>
<dbReference type="InterPro" id="IPR010736">
    <property type="entry name" value="SHIPPO-rpt"/>
</dbReference>
<dbReference type="AlphaFoldDB" id="A0A8B9DFK9"/>
<keyword evidence="3" id="KW-1185">Reference proteome</keyword>
<dbReference type="Proteomes" id="UP000694521">
    <property type="component" value="Unplaced"/>
</dbReference>
<reference evidence="2" key="1">
    <citation type="submission" date="2025-08" db="UniProtKB">
        <authorList>
            <consortium name="Ensembl"/>
        </authorList>
    </citation>
    <scope>IDENTIFICATION</scope>
</reference>
<dbReference type="PANTHER" id="PTHR21580:SF28">
    <property type="entry name" value="BOREALIN N-TERMINAL DOMAIN-CONTAINING PROTEIN-RELATED"/>
    <property type="match status" value="1"/>
</dbReference>